<evidence type="ECO:0000313" key="2">
    <source>
        <dbReference type="Proteomes" id="UP000796880"/>
    </source>
</evidence>
<reference evidence="1" key="1">
    <citation type="submission" date="2020-03" db="EMBL/GenBank/DDBJ databases">
        <title>A high-quality chromosome-level genome assembly of a woody plant with both climbing and erect habits, Rhamnella rubrinervis.</title>
        <authorList>
            <person name="Lu Z."/>
            <person name="Yang Y."/>
            <person name="Zhu X."/>
            <person name="Sun Y."/>
        </authorList>
    </citation>
    <scope>NUCLEOTIDE SEQUENCE</scope>
    <source>
        <strain evidence="1">BYM</strain>
        <tissue evidence="1">Leaf</tissue>
    </source>
</reference>
<dbReference type="AlphaFoldDB" id="A0A8K0H533"/>
<comment type="caution">
    <text evidence="1">The sequence shown here is derived from an EMBL/GenBank/DDBJ whole genome shotgun (WGS) entry which is preliminary data.</text>
</comment>
<proteinExistence type="predicted"/>
<gene>
    <name evidence="1" type="ORF">FNV43_RR11109</name>
</gene>
<sequence length="106" mass="12441">MYTNHLPQELIFDPKMKRKASEPIDDIIISDSKSNLEPHYVHQSGSKVDPIMVSDFKEANQEVDFETNDKQDIAFNALLDEEQRFMMWGYIYNLRNALPFKKGEPF</sequence>
<dbReference type="EMBL" id="VOIH02000005">
    <property type="protein sequence ID" value="KAF3445932.1"/>
    <property type="molecule type" value="Genomic_DNA"/>
</dbReference>
<accession>A0A8K0H533</accession>
<organism evidence="1 2">
    <name type="scientific">Rhamnella rubrinervis</name>
    <dbReference type="NCBI Taxonomy" id="2594499"/>
    <lineage>
        <taxon>Eukaryota</taxon>
        <taxon>Viridiplantae</taxon>
        <taxon>Streptophyta</taxon>
        <taxon>Embryophyta</taxon>
        <taxon>Tracheophyta</taxon>
        <taxon>Spermatophyta</taxon>
        <taxon>Magnoliopsida</taxon>
        <taxon>eudicotyledons</taxon>
        <taxon>Gunneridae</taxon>
        <taxon>Pentapetalae</taxon>
        <taxon>rosids</taxon>
        <taxon>fabids</taxon>
        <taxon>Rosales</taxon>
        <taxon>Rhamnaceae</taxon>
        <taxon>rhamnoid group</taxon>
        <taxon>Rhamneae</taxon>
        <taxon>Rhamnella</taxon>
    </lineage>
</organism>
<evidence type="ECO:0000313" key="1">
    <source>
        <dbReference type="EMBL" id="KAF3445932.1"/>
    </source>
</evidence>
<protein>
    <submittedName>
        <fullName evidence="1">Uncharacterized protein</fullName>
    </submittedName>
</protein>
<dbReference type="Proteomes" id="UP000796880">
    <property type="component" value="Unassembled WGS sequence"/>
</dbReference>
<name>A0A8K0H533_9ROSA</name>
<keyword evidence="2" id="KW-1185">Reference proteome</keyword>